<name>A0A0K1RF04_9CORY</name>
<accession>A0A0K1RF04</accession>
<organism evidence="1 2">
    <name type="scientific">Corynebacterium riegelii</name>
    <dbReference type="NCBI Taxonomy" id="156976"/>
    <lineage>
        <taxon>Bacteria</taxon>
        <taxon>Bacillati</taxon>
        <taxon>Actinomycetota</taxon>
        <taxon>Actinomycetes</taxon>
        <taxon>Mycobacteriales</taxon>
        <taxon>Corynebacteriaceae</taxon>
        <taxon>Corynebacterium</taxon>
    </lineage>
</organism>
<reference evidence="1 2" key="1">
    <citation type="submission" date="2015-08" db="EMBL/GenBank/DDBJ databases">
        <authorList>
            <person name="Babu N.S."/>
            <person name="Beckwith C.J."/>
            <person name="Beseler K.G."/>
            <person name="Brison A."/>
            <person name="Carone J.V."/>
            <person name="Caskin T.P."/>
            <person name="Diamond M."/>
            <person name="Durham M.E."/>
            <person name="Foxe J.M."/>
            <person name="Go M."/>
            <person name="Henderson B.A."/>
            <person name="Jones I.B."/>
            <person name="McGettigan J.A."/>
            <person name="Micheletti S.J."/>
            <person name="Nasrallah M.E."/>
            <person name="Ortiz D."/>
            <person name="Piller C.R."/>
            <person name="Privatt S.R."/>
            <person name="Schneider S.L."/>
            <person name="Sharp S."/>
            <person name="Smith T.C."/>
            <person name="Stanton J.D."/>
            <person name="Ullery H.E."/>
            <person name="Wilson R.J."/>
            <person name="Serrano M.G."/>
            <person name="Buck G."/>
            <person name="Lee V."/>
            <person name="Wang Y."/>
            <person name="Carvalho R."/>
            <person name="Voegtly L."/>
            <person name="Shi R."/>
            <person name="Duckworth R."/>
            <person name="Johnson A."/>
            <person name="Loviza R."/>
            <person name="Walstead R."/>
            <person name="Shah Z."/>
            <person name="Kiflezghi M."/>
            <person name="Wade K."/>
            <person name="Ball S.L."/>
            <person name="Bradley K.W."/>
            <person name="Asai D.J."/>
            <person name="Bowman C.A."/>
            <person name="Russell D.A."/>
            <person name="Pope W.H."/>
            <person name="Jacobs-Sera D."/>
            <person name="Hendrix R.W."/>
            <person name="Hatfull G.F."/>
        </authorList>
    </citation>
    <scope>NUCLEOTIDE SEQUENCE [LARGE SCALE GENOMIC DNA]</scope>
    <source>
        <strain evidence="1 2">PUDD_83A45</strain>
    </source>
</reference>
<evidence type="ECO:0000313" key="2">
    <source>
        <dbReference type="Proteomes" id="UP000060016"/>
    </source>
</evidence>
<protein>
    <recommendedName>
        <fullName evidence="3">DUF3052 domain-containing protein</fullName>
    </recommendedName>
</protein>
<proteinExistence type="predicted"/>
<evidence type="ECO:0000313" key="1">
    <source>
        <dbReference type="EMBL" id="AKV59761.1"/>
    </source>
</evidence>
<evidence type="ECO:0008006" key="3">
    <source>
        <dbReference type="Google" id="ProtNLM"/>
    </source>
</evidence>
<dbReference type="STRING" id="156976.AK829_01100"/>
<dbReference type="Pfam" id="PF11253">
    <property type="entry name" value="DUF3052"/>
    <property type="match status" value="1"/>
</dbReference>
<dbReference type="Proteomes" id="UP000060016">
    <property type="component" value="Chromosome"/>
</dbReference>
<dbReference type="AlphaFoldDB" id="A0A0K1RF04"/>
<gene>
    <name evidence="1" type="ORF">AK829_01100</name>
</gene>
<dbReference type="InterPro" id="IPR021412">
    <property type="entry name" value="DUF3052"/>
</dbReference>
<dbReference type="EMBL" id="CP012342">
    <property type="protein sequence ID" value="AKV59761.1"/>
    <property type="molecule type" value="Genomic_DNA"/>
</dbReference>
<dbReference type="PATRIC" id="fig|156976.3.peg.210"/>
<keyword evidence="2" id="KW-1185">Reference proteome</keyword>
<dbReference type="KEGG" id="crie:AK829_01100"/>
<sequence length="150" mass="16109">MYGKQTFKIRRTPTLVATGGDNYAARLGVTKGQVVQELGWDEDADSSISEALEDAIGEALLDEDSIDLCDMILLWHRAEDGDLVDTLVDAIRNLADGGRIWLMTPGAGKPGVIPAGEISESAQLAGLAQTKADRFGQWQGSLLTSPHSRK</sequence>